<dbReference type="RefSeq" id="XP_002847486.1">
    <property type="nucleotide sequence ID" value="XM_002847440.1"/>
</dbReference>
<evidence type="ECO:0000256" key="1">
    <source>
        <dbReference type="SAM" id="MobiDB-lite"/>
    </source>
</evidence>
<proteinExistence type="predicted"/>
<dbReference type="Proteomes" id="UP000002035">
    <property type="component" value="Unassembled WGS sequence"/>
</dbReference>
<feature type="compositionally biased region" description="Basic and acidic residues" evidence="1">
    <location>
        <begin position="66"/>
        <end position="105"/>
    </location>
</feature>
<dbReference type="OMA" id="MVHREQE"/>
<accession>C5FKF1</accession>
<organism evidence="2 3">
    <name type="scientific">Arthroderma otae (strain ATCC MYA-4605 / CBS 113480)</name>
    <name type="common">Microsporum canis</name>
    <dbReference type="NCBI Taxonomy" id="554155"/>
    <lineage>
        <taxon>Eukaryota</taxon>
        <taxon>Fungi</taxon>
        <taxon>Dikarya</taxon>
        <taxon>Ascomycota</taxon>
        <taxon>Pezizomycotina</taxon>
        <taxon>Eurotiomycetes</taxon>
        <taxon>Eurotiomycetidae</taxon>
        <taxon>Onygenales</taxon>
        <taxon>Arthrodermataceae</taxon>
        <taxon>Microsporum</taxon>
    </lineage>
</organism>
<dbReference type="GeneID" id="9225013"/>
<dbReference type="HOGENOM" id="CLU_120062_1_0_1"/>
<sequence>MALKRIFSIHTQSRTLIHFHYVSRKPLGPCFPSARLNSWRGTGTEDESTNRLKKGDVTDPQTEATKSGRKEKGEKDRADDKAESQAITERDQKGSTRKTEEEFPKAPKPVIGMTDERGEVSNNRIHIPASMFTEGGWLIFSFVSGAEGCLSMVHREHEESSEICLI</sequence>
<feature type="region of interest" description="Disordered" evidence="1">
    <location>
        <begin position="40"/>
        <end position="114"/>
    </location>
</feature>
<dbReference type="AlphaFoldDB" id="C5FKF1"/>
<keyword evidence="3" id="KW-1185">Reference proteome</keyword>
<evidence type="ECO:0000313" key="2">
    <source>
        <dbReference type="EMBL" id="EEQ30173.1"/>
    </source>
</evidence>
<protein>
    <submittedName>
        <fullName evidence="2">Uncharacterized protein</fullName>
    </submittedName>
</protein>
<gene>
    <name evidence="2" type="ORF">MCYG_02992</name>
</gene>
<dbReference type="OrthoDB" id="4174275at2759"/>
<feature type="compositionally biased region" description="Basic and acidic residues" evidence="1">
    <location>
        <begin position="48"/>
        <end position="57"/>
    </location>
</feature>
<name>C5FKF1_ARTOC</name>
<dbReference type="VEuPathDB" id="FungiDB:MCYG_02992"/>
<evidence type="ECO:0000313" key="3">
    <source>
        <dbReference type="Proteomes" id="UP000002035"/>
    </source>
</evidence>
<dbReference type="EMBL" id="DS995703">
    <property type="protein sequence ID" value="EEQ30173.1"/>
    <property type="molecule type" value="Genomic_DNA"/>
</dbReference>
<dbReference type="eggNOG" id="ENOG502RNQS">
    <property type="taxonomic scope" value="Eukaryota"/>
</dbReference>
<reference evidence="3" key="1">
    <citation type="journal article" date="2012" name="MBio">
        <title>Comparative genome analysis of Trichophyton rubrum and related dermatophytes reveals candidate genes involved in infection.</title>
        <authorList>
            <person name="Martinez D.A."/>
            <person name="Oliver B.G."/>
            <person name="Graeser Y."/>
            <person name="Goldberg J.M."/>
            <person name="Li W."/>
            <person name="Martinez-Rossi N.M."/>
            <person name="Monod M."/>
            <person name="Shelest E."/>
            <person name="Barton R.C."/>
            <person name="Birch E."/>
            <person name="Brakhage A.A."/>
            <person name="Chen Z."/>
            <person name="Gurr S.J."/>
            <person name="Heiman D."/>
            <person name="Heitman J."/>
            <person name="Kosti I."/>
            <person name="Rossi A."/>
            <person name="Saif S."/>
            <person name="Samalova M."/>
            <person name="Saunders C.W."/>
            <person name="Shea T."/>
            <person name="Summerbell R.C."/>
            <person name="Xu J."/>
            <person name="Young S."/>
            <person name="Zeng Q."/>
            <person name="Birren B.W."/>
            <person name="Cuomo C.A."/>
            <person name="White T.C."/>
        </authorList>
    </citation>
    <scope>NUCLEOTIDE SEQUENCE [LARGE SCALE GENOMIC DNA]</scope>
    <source>
        <strain evidence="3">ATCC MYA-4605 / CBS 113480</strain>
    </source>
</reference>